<keyword evidence="1" id="KW-0472">Membrane</keyword>
<dbReference type="EMBL" id="CANHGI010000005">
    <property type="protein sequence ID" value="CAI5451143.1"/>
    <property type="molecule type" value="Genomic_DNA"/>
</dbReference>
<sequence>MVIDKLHGTIGEDIMFALELRKHSNWKHFNKVETPQEFFESMAYKCPMPIQTSYTIYKRPDYPGRPSYFYHFYSTYNYIDELTNLEIFERKMHYMSCVPRRTSIQKELDLLSSTIGLRYEMERRRMLFSHSRPRKLEFEATSRRKLETSRVFIAKNEYKSTPIFGHMLIRDERKIQDSMNIGLRDLNLECIQNPEKVVNGIENFIKRNVEWTKTRLQISEFPIYLHFSFRALINCIDNHQTSPIRNRSEQELFNEFNYISSHFAFSAHFCKVLHNFEFRRLAEDMIIRKNGTKGSILRVLPSRYNNNPATSVVRISKGGFLISTMCKTTKRAPSIESLSGYSTDSAASTATISPLDWAQNWKFQDKDFEHRLMKCGTSNPADVKREAKQFWEERIQREMRRRKEAIKKVNASFVMRQNIPIFDELMHIRQPAASVYLGYSELHKIRKVFEKFENQGTMDTATKILLSRRSDYILRTQWRKNWMDLDIDVTDGWRTLSQNEVPTNIDNVGRFLRRPCSWIESNCYSFADTIPRCDQITIKTGRKFKKITLFLISVALIVIAFFCAILSTGV</sequence>
<proteinExistence type="predicted"/>
<evidence type="ECO:0000313" key="3">
    <source>
        <dbReference type="Proteomes" id="UP001152747"/>
    </source>
</evidence>
<evidence type="ECO:0000256" key="1">
    <source>
        <dbReference type="SAM" id="Phobius"/>
    </source>
</evidence>
<name>A0A9P1ISA0_9PELO</name>
<dbReference type="AlphaFoldDB" id="A0A9P1ISA0"/>
<dbReference type="Proteomes" id="UP001152747">
    <property type="component" value="Unassembled WGS sequence"/>
</dbReference>
<dbReference type="OrthoDB" id="5798580at2759"/>
<gene>
    <name evidence="2" type="ORF">CAMP_LOCUS13780</name>
</gene>
<organism evidence="2 3">
    <name type="scientific">Caenorhabditis angaria</name>
    <dbReference type="NCBI Taxonomy" id="860376"/>
    <lineage>
        <taxon>Eukaryota</taxon>
        <taxon>Metazoa</taxon>
        <taxon>Ecdysozoa</taxon>
        <taxon>Nematoda</taxon>
        <taxon>Chromadorea</taxon>
        <taxon>Rhabditida</taxon>
        <taxon>Rhabditina</taxon>
        <taxon>Rhabditomorpha</taxon>
        <taxon>Rhabditoidea</taxon>
        <taxon>Rhabditidae</taxon>
        <taxon>Peloderinae</taxon>
        <taxon>Caenorhabditis</taxon>
    </lineage>
</organism>
<reference evidence="2" key="1">
    <citation type="submission" date="2022-11" db="EMBL/GenBank/DDBJ databases">
        <authorList>
            <person name="Kikuchi T."/>
        </authorList>
    </citation>
    <scope>NUCLEOTIDE SEQUENCE</scope>
    <source>
        <strain evidence="2">PS1010</strain>
    </source>
</reference>
<keyword evidence="1" id="KW-0812">Transmembrane</keyword>
<comment type="caution">
    <text evidence="2">The sequence shown here is derived from an EMBL/GenBank/DDBJ whole genome shotgun (WGS) entry which is preliminary data.</text>
</comment>
<keyword evidence="1" id="KW-1133">Transmembrane helix</keyword>
<evidence type="ECO:0000313" key="2">
    <source>
        <dbReference type="EMBL" id="CAI5451143.1"/>
    </source>
</evidence>
<protein>
    <submittedName>
        <fullName evidence="2">Uncharacterized protein</fullName>
    </submittedName>
</protein>
<feature type="transmembrane region" description="Helical" evidence="1">
    <location>
        <begin position="547"/>
        <end position="567"/>
    </location>
</feature>
<keyword evidence="3" id="KW-1185">Reference proteome</keyword>
<accession>A0A9P1ISA0</accession>